<dbReference type="EMBL" id="BMYZ01000001">
    <property type="protein sequence ID" value="GGY70368.1"/>
    <property type="molecule type" value="Genomic_DNA"/>
</dbReference>
<dbReference type="RefSeq" id="WP_189416946.1">
    <property type="nucleotide sequence ID" value="NZ_BMYZ01000001.1"/>
</dbReference>
<evidence type="ECO:0000313" key="1">
    <source>
        <dbReference type="EMBL" id="GGY70368.1"/>
    </source>
</evidence>
<gene>
    <name evidence="1" type="ORF">GCM10011613_13500</name>
</gene>
<proteinExistence type="predicted"/>
<name>A0ABQ3AWY2_9GAMM</name>
<evidence type="ECO:0000313" key="2">
    <source>
        <dbReference type="Proteomes" id="UP000619761"/>
    </source>
</evidence>
<dbReference type="Proteomes" id="UP000619761">
    <property type="component" value="Unassembled WGS sequence"/>
</dbReference>
<accession>A0ABQ3AWY2</accession>
<organism evidence="1 2">
    <name type="scientific">Cellvibrio zantedeschiae</name>
    <dbReference type="NCBI Taxonomy" id="1237077"/>
    <lineage>
        <taxon>Bacteria</taxon>
        <taxon>Pseudomonadati</taxon>
        <taxon>Pseudomonadota</taxon>
        <taxon>Gammaproteobacteria</taxon>
        <taxon>Cellvibrionales</taxon>
        <taxon>Cellvibrionaceae</taxon>
        <taxon>Cellvibrio</taxon>
    </lineage>
</organism>
<sequence>MIKIILPALFPSWRFFSGIGPSPRIYYALLHIESDEPTQWLEFRPKPKVLSVKEQVLRLFHNPQWNETLYINTCAERLFEGYAEMRAREIMHRLLAAVARKEILVGEKDNYLVYRIGAVMREEEHVYEQITFTSSPALLKGFC</sequence>
<comment type="caution">
    <text evidence="1">The sequence shown here is derived from an EMBL/GenBank/DDBJ whole genome shotgun (WGS) entry which is preliminary data.</text>
</comment>
<keyword evidence="2" id="KW-1185">Reference proteome</keyword>
<reference evidence="2" key="1">
    <citation type="journal article" date="2019" name="Int. J. Syst. Evol. Microbiol.">
        <title>The Global Catalogue of Microorganisms (GCM) 10K type strain sequencing project: providing services to taxonomists for standard genome sequencing and annotation.</title>
        <authorList>
            <consortium name="The Broad Institute Genomics Platform"/>
            <consortium name="The Broad Institute Genome Sequencing Center for Infectious Disease"/>
            <person name="Wu L."/>
            <person name="Ma J."/>
        </authorList>
    </citation>
    <scope>NUCLEOTIDE SEQUENCE [LARGE SCALE GENOMIC DNA]</scope>
    <source>
        <strain evidence="2">KCTC 32239</strain>
    </source>
</reference>
<protein>
    <submittedName>
        <fullName evidence="1">Uncharacterized protein</fullName>
    </submittedName>
</protein>